<dbReference type="InterPro" id="IPR009053">
    <property type="entry name" value="Prefoldin"/>
</dbReference>
<dbReference type="PANTHER" id="PTHR13345">
    <property type="entry name" value="MEDIATOR OF RNA POLYMERASE II TRANSCRIPTION SUBUNIT 10"/>
    <property type="match status" value="1"/>
</dbReference>
<dbReference type="Gene3D" id="1.10.287.370">
    <property type="match status" value="1"/>
</dbReference>
<sequence length="152" mass="17159">MKTKMVDAPQEKIQQCEAFVNDVLKTKLRLTLKAREAYLNEVQEYLQLQTTLENLTKEIDINPLKTKVDLGCGFYVNAEVPDVSKVFVSIGFGFFLELTHEEALSFVTKKVDLLTLRIKALEEESVQITSDIKMLVQTLGQVQGLLPTPIQA</sequence>
<comment type="similarity">
    <text evidence="1">Belongs to the UXT family.</text>
</comment>
<accession>A0A9N6WPK3</accession>
<dbReference type="NCBIfam" id="TIGR00293">
    <property type="entry name" value="prefoldin subunit alpha"/>
    <property type="match status" value="1"/>
</dbReference>
<dbReference type="CDD" id="cd23158">
    <property type="entry name" value="Prefoldin_UXT"/>
    <property type="match status" value="1"/>
</dbReference>
<dbReference type="InterPro" id="IPR003994">
    <property type="entry name" value="UXT"/>
</dbReference>
<dbReference type="GO" id="GO:0000122">
    <property type="term" value="P:negative regulation of transcription by RNA polymerase II"/>
    <property type="evidence" value="ECO:0007669"/>
    <property type="project" value="InterPro"/>
</dbReference>
<gene>
    <name evidence="2" type="primary">EOG090X0MWD</name>
</gene>
<evidence type="ECO:0000256" key="1">
    <source>
        <dbReference type="ARBA" id="ARBA00007666"/>
    </source>
</evidence>
<dbReference type="PRINTS" id="PR01502">
    <property type="entry name" value="UXTPROTEIN"/>
</dbReference>
<dbReference type="SUPFAM" id="SSF46579">
    <property type="entry name" value="Prefoldin"/>
    <property type="match status" value="1"/>
</dbReference>
<organism evidence="2">
    <name type="scientific">Alona affinis</name>
    <dbReference type="NCBI Taxonomy" id="381656"/>
    <lineage>
        <taxon>Eukaryota</taxon>
        <taxon>Metazoa</taxon>
        <taxon>Ecdysozoa</taxon>
        <taxon>Arthropoda</taxon>
        <taxon>Crustacea</taxon>
        <taxon>Branchiopoda</taxon>
        <taxon>Diplostraca</taxon>
        <taxon>Cladocera</taxon>
        <taxon>Anomopoda</taxon>
        <taxon>Chydoridae</taxon>
        <taxon>Alona</taxon>
    </lineage>
</organism>
<dbReference type="EMBL" id="OC978580">
    <property type="protein sequence ID" value="CAG4635235.1"/>
    <property type="molecule type" value="Genomic_DNA"/>
</dbReference>
<dbReference type="GO" id="GO:0045944">
    <property type="term" value="P:positive regulation of transcription by RNA polymerase II"/>
    <property type="evidence" value="ECO:0007669"/>
    <property type="project" value="TreeGrafter"/>
</dbReference>
<dbReference type="InterPro" id="IPR004127">
    <property type="entry name" value="Prefoldin_subunit_alpha"/>
</dbReference>
<proteinExistence type="inferred from homology"/>
<name>A0A9N6WPK3_9CRUS</name>
<dbReference type="PANTHER" id="PTHR13345:SF9">
    <property type="entry name" value="PROTEIN UXT"/>
    <property type="match status" value="1"/>
</dbReference>
<reference evidence="2" key="1">
    <citation type="submission" date="2021-04" db="EMBL/GenBank/DDBJ databases">
        <authorList>
            <person name="Cornetti L."/>
        </authorList>
    </citation>
    <scope>NUCLEOTIDE SEQUENCE</scope>
</reference>
<protein>
    <submittedName>
        <fullName evidence="2">EOG090X0MWD</fullName>
    </submittedName>
</protein>
<dbReference type="AlphaFoldDB" id="A0A9N6WPK3"/>
<dbReference type="Pfam" id="PF02996">
    <property type="entry name" value="Prefoldin"/>
    <property type="match status" value="1"/>
</dbReference>
<evidence type="ECO:0000313" key="2">
    <source>
        <dbReference type="EMBL" id="CAG4635235.1"/>
    </source>
</evidence>
<dbReference type="GO" id="GO:0003714">
    <property type="term" value="F:transcription corepressor activity"/>
    <property type="evidence" value="ECO:0007669"/>
    <property type="project" value="InterPro"/>
</dbReference>
<dbReference type="GO" id="GO:0016592">
    <property type="term" value="C:mediator complex"/>
    <property type="evidence" value="ECO:0007669"/>
    <property type="project" value="TreeGrafter"/>
</dbReference>